<dbReference type="RefSeq" id="XP_028467310.1">
    <property type="nucleotide sequence ID" value="XM_028613131.1"/>
</dbReference>
<organism evidence="1 2">
    <name type="scientific">Sodiomyces alkalinus (strain CBS 110278 / VKM F-3762 / F11)</name>
    <name type="common">Alkaliphilic filamentous fungus</name>
    <dbReference type="NCBI Taxonomy" id="1314773"/>
    <lineage>
        <taxon>Eukaryota</taxon>
        <taxon>Fungi</taxon>
        <taxon>Dikarya</taxon>
        <taxon>Ascomycota</taxon>
        <taxon>Pezizomycotina</taxon>
        <taxon>Sordariomycetes</taxon>
        <taxon>Hypocreomycetidae</taxon>
        <taxon>Glomerellales</taxon>
        <taxon>Plectosphaerellaceae</taxon>
        <taxon>Sodiomyces</taxon>
    </lineage>
</organism>
<dbReference type="EMBL" id="ML119053">
    <property type="protein sequence ID" value="ROT39504.1"/>
    <property type="molecule type" value="Genomic_DNA"/>
</dbReference>
<evidence type="ECO:0000313" key="2">
    <source>
        <dbReference type="Proteomes" id="UP000272025"/>
    </source>
</evidence>
<proteinExistence type="predicted"/>
<keyword evidence="2" id="KW-1185">Reference proteome</keyword>
<dbReference type="Proteomes" id="UP000272025">
    <property type="component" value="Unassembled WGS sequence"/>
</dbReference>
<dbReference type="OrthoDB" id="5328688at2759"/>
<evidence type="ECO:0000313" key="1">
    <source>
        <dbReference type="EMBL" id="ROT39504.1"/>
    </source>
</evidence>
<dbReference type="GeneID" id="39581609"/>
<dbReference type="AlphaFoldDB" id="A0A3N2PYE2"/>
<name>A0A3N2PYE2_SODAK</name>
<evidence type="ECO:0008006" key="3">
    <source>
        <dbReference type="Google" id="ProtNLM"/>
    </source>
</evidence>
<accession>A0A3N2PYE2</accession>
<reference evidence="1 2" key="1">
    <citation type="journal article" date="2018" name="Mol. Ecol.">
        <title>The obligate alkalophilic soda-lake fungus Sodiomyces alkalinus has shifted to a protein diet.</title>
        <authorList>
            <person name="Grum-Grzhimaylo A.A."/>
            <person name="Falkoski D.L."/>
            <person name="van den Heuvel J."/>
            <person name="Valero-Jimenez C.A."/>
            <person name="Min B."/>
            <person name="Choi I.G."/>
            <person name="Lipzen A."/>
            <person name="Daum C.G."/>
            <person name="Aanen D.K."/>
            <person name="Tsang A."/>
            <person name="Henrissat B."/>
            <person name="Bilanenko E.N."/>
            <person name="de Vries R.P."/>
            <person name="van Kan J.A.L."/>
            <person name="Grigoriev I.V."/>
            <person name="Debets A.J.M."/>
        </authorList>
    </citation>
    <scope>NUCLEOTIDE SEQUENCE [LARGE SCALE GENOMIC DNA]</scope>
    <source>
        <strain evidence="1 2">F11</strain>
    </source>
</reference>
<protein>
    <recommendedName>
        <fullName evidence="3">ABM domain-containing protein</fullName>
    </recommendedName>
</protein>
<dbReference type="Gene3D" id="3.30.70.100">
    <property type="match status" value="1"/>
</dbReference>
<sequence>MLPIRQSNTMAQVPDIKDKMILFGNVNLVPDHYDDWQAAYDKLAEHVFANEPNTYTYYFGLPLEHADNPSRSDFMLAFEVYGCRDDLYEVHLKSEAMTQGFLPTALPVMTTGLDLVHFGVAGGFLDFSGRKDECGIMHDVQIRCADANARRELLGALRMLCQAVELAQKRDGKGEVLTFLGLENLDNEVGARIFARYKDRETLEAWQRSDVFKGFWEVVKAGVQDMSARAYRPNGKGWLWK</sequence>
<gene>
    <name evidence="1" type="ORF">SODALDRAFT_343625</name>
</gene>